<feature type="coiled-coil region" evidence="5">
    <location>
        <begin position="137"/>
        <end position="174"/>
    </location>
</feature>
<dbReference type="NCBIfam" id="TIGR00309">
    <property type="entry name" value="V_ATPase_subD"/>
    <property type="match status" value="1"/>
</dbReference>
<gene>
    <name evidence="4" type="primary">atpD</name>
    <name evidence="6" type="ORF">DRO07_02155</name>
</gene>
<comment type="subunit">
    <text evidence="4">Has multiple subunits with at least A(3), B(3), C, D, E, F, H, I and proteolipid K(x).</text>
</comment>
<dbReference type="GO" id="GO:0042777">
    <property type="term" value="P:proton motive force-driven plasma membrane ATP synthesis"/>
    <property type="evidence" value="ECO:0007669"/>
    <property type="project" value="UniProtKB-UniRule"/>
</dbReference>
<dbReference type="InterPro" id="IPR002699">
    <property type="entry name" value="V_ATPase_D"/>
</dbReference>
<comment type="caution">
    <text evidence="6">The sequence shown here is derived from an EMBL/GenBank/DDBJ whole genome shotgun (WGS) entry which is preliminary data.</text>
</comment>
<dbReference type="PANTHER" id="PTHR11671">
    <property type="entry name" value="V-TYPE ATP SYNTHASE SUBUNIT D"/>
    <property type="match status" value="1"/>
</dbReference>
<sequence length="217" mass="25270">MLENIKPTRMELLKLRQRIRLAKKGHRLLKEKRDALFSEFYKELKNAKQLRREVEQLLDKAYLTLAIAQAQFGRLKVAEFASASARNTKLSASFGERNIMGARVPIIEAQNIKRNILERGYCITDSGSAVDESASLFEEALEKLVKLAEKEASLEKLAFEITKTRRKVNSLEKRVIPKMESLEKYIRFRLEEREREMIFTLKKAKKKIEERAQLQNA</sequence>
<proteinExistence type="inferred from homology"/>
<dbReference type="GO" id="GO:0005524">
    <property type="term" value="F:ATP binding"/>
    <property type="evidence" value="ECO:0007669"/>
    <property type="project" value="UniProtKB-UniRule"/>
</dbReference>
<evidence type="ECO:0000256" key="1">
    <source>
        <dbReference type="ARBA" id="ARBA00005850"/>
    </source>
</evidence>
<evidence type="ECO:0000256" key="2">
    <source>
        <dbReference type="ARBA" id="ARBA00022448"/>
    </source>
</evidence>
<keyword evidence="4" id="KW-0472">Membrane</keyword>
<keyword evidence="3 4" id="KW-0406">Ion transport</keyword>
<keyword evidence="4" id="KW-0375">Hydrogen ion transport</keyword>
<dbReference type="NCBIfam" id="NF001545">
    <property type="entry name" value="PRK00373.1-4"/>
    <property type="match status" value="1"/>
</dbReference>
<accession>A0A497JFB2</accession>
<evidence type="ECO:0000256" key="3">
    <source>
        <dbReference type="ARBA" id="ARBA00023065"/>
    </source>
</evidence>
<dbReference type="GO" id="GO:0046933">
    <property type="term" value="F:proton-transporting ATP synthase activity, rotational mechanism"/>
    <property type="evidence" value="ECO:0007669"/>
    <property type="project" value="UniProtKB-UniRule"/>
</dbReference>
<comment type="subcellular location">
    <subcellularLocation>
        <location evidence="4">Cell membrane</location>
        <topology evidence="4">Peripheral membrane protein</topology>
    </subcellularLocation>
</comment>
<name>A0A497JFB2_9ARCH</name>
<evidence type="ECO:0000256" key="4">
    <source>
        <dbReference type="HAMAP-Rule" id="MF_00271"/>
    </source>
</evidence>
<evidence type="ECO:0000313" key="6">
    <source>
        <dbReference type="EMBL" id="RLG69519.1"/>
    </source>
</evidence>
<comment type="function">
    <text evidence="4">Component of the A-type ATP synthase that produces ATP from ADP in the presence of a proton gradient across the membrane.</text>
</comment>
<keyword evidence="5" id="KW-0175">Coiled coil</keyword>
<keyword evidence="2 4" id="KW-0813">Transport</keyword>
<reference evidence="6 7" key="1">
    <citation type="submission" date="2018-06" db="EMBL/GenBank/DDBJ databases">
        <title>Extensive metabolic versatility and redundancy in microbially diverse, dynamic hydrothermal sediments.</title>
        <authorList>
            <person name="Dombrowski N."/>
            <person name="Teske A."/>
            <person name="Baker B.J."/>
        </authorList>
    </citation>
    <scope>NUCLEOTIDE SEQUENCE [LARGE SCALE GENOMIC DNA]</scope>
    <source>
        <strain evidence="6">B9_G13</strain>
    </source>
</reference>
<dbReference type="EMBL" id="QMWO01000070">
    <property type="protein sequence ID" value="RLG69519.1"/>
    <property type="molecule type" value="Genomic_DNA"/>
</dbReference>
<dbReference type="AlphaFoldDB" id="A0A497JFB2"/>
<dbReference type="GO" id="GO:0046961">
    <property type="term" value="F:proton-transporting ATPase activity, rotational mechanism"/>
    <property type="evidence" value="ECO:0007669"/>
    <property type="project" value="InterPro"/>
</dbReference>
<dbReference type="GO" id="GO:0005886">
    <property type="term" value="C:plasma membrane"/>
    <property type="evidence" value="ECO:0007669"/>
    <property type="project" value="UniProtKB-SubCell"/>
</dbReference>
<dbReference type="Pfam" id="PF01813">
    <property type="entry name" value="ATP-synt_D"/>
    <property type="match status" value="1"/>
</dbReference>
<evidence type="ECO:0000313" key="7">
    <source>
        <dbReference type="Proteomes" id="UP000277633"/>
    </source>
</evidence>
<organism evidence="6 7">
    <name type="scientific">Candidatus Iainarchaeum sp</name>
    <dbReference type="NCBI Taxonomy" id="3101447"/>
    <lineage>
        <taxon>Archaea</taxon>
        <taxon>Candidatus Iainarchaeota</taxon>
        <taxon>Candidatus Iainarchaeia</taxon>
        <taxon>Candidatus Iainarchaeales</taxon>
        <taxon>Candidatus Iainarchaeaceae</taxon>
        <taxon>Candidatus Iainarchaeum</taxon>
    </lineage>
</organism>
<dbReference type="HAMAP" id="MF_00271">
    <property type="entry name" value="ATP_synth_D_arch"/>
    <property type="match status" value="1"/>
</dbReference>
<keyword evidence="4" id="KW-0066">ATP synthesis</keyword>
<keyword evidence="4" id="KW-1003">Cell membrane</keyword>
<evidence type="ECO:0000256" key="5">
    <source>
        <dbReference type="SAM" id="Coils"/>
    </source>
</evidence>
<comment type="similarity">
    <text evidence="1 4">Belongs to the V-ATPase D subunit family.</text>
</comment>
<protein>
    <recommendedName>
        <fullName evidence="4">A-type ATP synthase subunit D</fullName>
    </recommendedName>
</protein>
<dbReference type="Gene3D" id="1.10.287.3240">
    <property type="match status" value="1"/>
</dbReference>
<dbReference type="Proteomes" id="UP000277633">
    <property type="component" value="Unassembled WGS sequence"/>
</dbReference>